<dbReference type="Pfam" id="PF00585">
    <property type="entry name" value="Thr_dehydrat_C"/>
    <property type="match status" value="1"/>
</dbReference>
<reference evidence="2 3" key="1">
    <citation type="submission" date="2019-01" db="EMBL/GenBank/DDBJ databases">
        <title>Pseudolysobacter antarctica gen. nov., sp. nov., isolated from Fildes Peninsula, Antarctica.</title>
        <authorList>
            <person name="Wei Z."/>
            <person name="Peng F."/>
        </authorList>
    </citation>
    <scope>NUCLEOTIDE SEQUENCE [LARGE SCALE GENOMIC DNA]</scope>
    <source>
        <strain evidence="2 3">AQ6-296</strain>
    </source>
</reference>
<dbReference type="Proteomes" id="UP000291562">
    <property type="component" value="Chromosome"/>
</dbReference>
<keyword evidence="3" id="KW-1185">Reference proteome</keyword>
<dbReference type="InterPro" id="IPR038110">
    <property type="entry name" value="TD_ACT-like_sf"/>
</dbReference>
<evidence type="ECO:0000313" key="2">
    <source>
        <dbReference type="EMBL" id="QBB72592.1"/>
    </source>
</evidence>
<dbReference type="InterPro" id="IPR001721">
    <property type="entry name" value="TD_ACT-like"/>
</dbReference>
<accession>A0A411HQ54</accession>
<dbReference type="Gene3D" id="3.40.1020.10">
    <property type="entry name" value="Biosynthetic Threonine Deaminase, Domain 3"/>
    <property type="match status" value="1"/>
</dbReference>
<proteinExistence type="predicted"/>
<dbReference type="KEGG" id="xbc:ELE36_06125"/>
<organism evidence="2 3">
    <name type="scientific">Pseudolysobacter antarcticus</name>
    <dbReference type="NCBI Taxonomy" id="2511995"/>
    <lineage>
        <taxon>Bacteria</taxon>
        <taxon>Pseudomonadati</taxon>
        <taxon>Pseudomonadota</taxon>
        <taxon>Gammaproteobacteria</taxon>
        <taxon>Lysobacterales</taxon>
        <taxon>Rhodanobacteraceae</taxon>
        <taxon>Pseudolysobacter</taxon>
    </lineage>
</organism>
<dbReference type="RefSeq" id="WP_129836676.1">
    <property type="nucleotide sequence ID" value="NZ_CP035704.1"/>
</dbReference>
<evidence type="ECO:0000259" key="1">
    <source>
        <dbReference type="PROSITE" id="PS51672"/>
    </source>
</evidence>
<dbReference type="InterPro" id="IPR045865">
    <property type="entry name" value="ACT-like_dom_sf"/>
</dbReference>
<dbReference type="PROSITE" id="PS51672">
    <property type="entry name" value="ACT_LIKE"/>
    <property type="match status" value="1"/>
</dbReference>
<dbReference type="EMBL" id="CP035704">
    <property type="protein sequence ID" value="QBB72592.1"/>
    <property type="molecule type" value="Genomic_DNA"/>
</dbReference>
<dbReference type="OrthoDB" id="9811476at2"/>
<sequence>MFAAKIPERPGSFRTFCELIGNRSVTEFNYRYADAKDAHIFVGVQVKSRDEIGKLPPQKNS</sequence>
<feature type="domain" description="ACT-like" evidence="1">
    <location>
        <begin position="1"/>
        <end position="61"/>
    </location>
</feature>
<gene>
    <name evidence="2" type="ORF">ELE36_06125</name>
</gene>
<protein>
    <recommendedName>
        <fullName evidence="1">ACT-like domain-containing protein</fullName>
    </recommendedName>
</protein>
<evidence type="ECO:0000313" key="3">
    <source>
        <dbReference type="Proteomes" id="UP000291562"/>
    </source>
</evidence>
<dbReference type="SUPFAM" id="SSF55021">
    <property type="entry name" value="ACT-like"/>
    <property type="match status" value="1"/>
</dbReference>
<dbReference type="AlphaFoldDB" id="A0A411HQ54"/>
<name>A0A411HQ54_9GAMM</name>